<evidence type="ECO:0000256" key="2">
    <source>
        <dbReference type="SAM" id="SignalP"/>
    </source>
</evidence>
<feature type="region of interest" description="Disordered" evidence="1">
    <location>
        <begin position="273"/>
        <end position="295"/>
    </location>
</feature>
<name>A0A9P6R0Z4_9FUNG</name>
<feature type="compositionally biased region" description="Acidic residues" evidence="1">
    <location>
        <begin position="124"/>
        <end position="138"/>
    </location>
</feature>
<feature type="signal peptide" evidence="2">
    <location>
        <begin position="1"/>
        <end position="21"/>
    </location>
</feature>
<dbReference type="EMBL" id="JAAAIP010001225">
    <property type="protein sequence ID" value="KAG0309097.1"/>
    <property type="molecule type" value="Genomic_DNA"/>
</dbReference>
<evidence type="ECO:0000313" key="4">
    <source>
        <dbReference type="Proteomes" id="UP000738325"/>
    </source>
</evidence>
<proteinExistence type="predicted"/>
<dbReference type="OrthoDB" id="2447874at2759"/>
<evidence type="ECO:0000313" key="3">
    <source>
        <dbReference type="EMBL" id="KAG0309097.1"/>
    </source>
</evidence>
<accession>A0A9P6R0Z4</accession>
<feature type="region of interest" description="Disordered" evidence="1">
    <location>
        <begin position="198"/>
        <end position="228"/>
    </location>
</feature>
<evidence type="ECO:0000256" key="1">
    <source>
        <dbReference type="SAM" id="MobiDB-lite"/>
    </source>
</evidence>
<dbReference type="Proteomes" id="UP000738325">
    <property type="component" value="Unassembled WGS sequence"/>
</dbReference>
<feature type="chain" id="PRO_5040349318" evidence="2">
    <location>
        <begin position="22"/>
        <end position="373"/>
    </location>
</feature>
<feature type="compositionally biased region" description="Low complexity" evidence="1">
    <location>
        <begin position="206"/>
        <end position="218"/>
    </location>
</feature>
<feature type="compositionally biased region" description="Low complexity" evidence="1">
    <location>
        <begin position="48"/>
        <end position="68"/>
    </location>
</feature>
<reference evidence="3" key="1">
    <citation type="journal article" date="2020" name="Fungal Divers.">
        <title>Resolving the Mortierellaceae phylogeny through synthesis of multi-gene phylogenetics and phylogenomics.</title>
        <authorList>
            <person name="Vandepol N."/>
            <person name="Liber J."/>
            <person name="Desiro A."/>
            <person name="Na H."/>
            <person name="Kennedy M."/>
            <person name="Barry K."/>
            <person name="Grigoriev I.V."/>
            <person name="Miller A.N."/>
            <person name="O'Donnell K."/>
            <person name="Stajich J.E."/>
            <person name="Bonito G."/>
        </authorList>
    </citation>
    <scope>NUCLEOTIDE SEQUENCE</scope>
    <source>
        <strain evidence="3">REB-010B</strain>
    </source>
</reference>
<comment type="caution">
    <text evidence="3">The sequence shown here is derived from an EMBL/GenBank/DDBJ whole genome shotgun (WGS) entry which is preliminary data.</text>
</comment>
<organism evidence="3 4">
    <name type="scientific">Dissophora globulifera</name>
    <dbReference type="NCBI Taxonomy" id="979702"/>
    <lineage>
        <taxon>Eukaryota</taxon>
        <taxon>Fungi</taxon>
        <taxon>Fungi incertae sedis</taxon>
        <taxon>Mucoromycota</taxon>
        <taxon>Mortierellomycotina</taxon>
        <taxon>Mortierellomycetes</taxon>
        <taxon>Mortierellales</taxon>
        <taxon>Mortierellaceae</taxon>
        <taxon>Dissophora</taxon>
    </lineage>
</organism>
<protein>
    <submittedName>
        <fullName evidence="3">Uncharacterized protein</fullName>
    </submittedName>
</protein>
<dbReference type="AlphaFoldDB" id="A0A9P6R0Z4"/>
<feature type="region of interest" description="Disordered" evidence="1">
    <location>
        <begin position="38"/>
        <end position="75"/>
    </location>
</feature>
<feature type="region of interest" description="Disordered" evidence="1">
    <location>
        <begin position="113"/>
        <end position="138"/>
    </location>
</feature>
<feature type="compositionally biased region" description="Low complexity" evidence="1">
    <location>
        <begin position="278"/>
        <end position="291"/>
    </location>
</feature>
<gene>
    <name evidence="3" type="ORF">BGZ99_000981</name>
</gene>
<sequence>MTPGSLYLLLTAAIFISSATAAPQHLLSGQDLDSFCSSVSPPDDTSYGGANPSAIAPSSSDADPSAGSRVIPSQDVQIGSQTDVIPTTGVFPKLVFQPAIQLYDPVVSNFQSGGSYGDDHDTNDYDGDSDYGDGSDYDPDYTPDYGSLGDGMYTTSDDGATNALTRKKKRSNQDKWSGCKSSCLPSCFKRELGSVTHTRVAGQTKTSSPSPTSSISTPKMKRGTAPAPSCLPYTGTQVVAPPGAANNANCQLEPVQSECGTPTSNVGCAGFKKRQASSDDSSPGTSCSGTSGVIGGTTKIVGSPSDISADTVILPIVKIKPHALQPVPVPVSKAYSVPVPVGVSVPWSSDFGDSGADPCDWNQDGFSWGNWGC</sequence>
<keyword evidence="4" id="KW-1185">Reference proteome</keyword>
<keyword evidence="2" id="KW-0732">Signal</keyword>